<feature type="non-terminal residue" evidence="1">
    <location>
        <position position="52"/>
    </location>
</feature>
<dbReference type="AlphaFoldDB" id="A0A812R0D3"/>
<proteinExistence type="predicted"/>
<dbReference type="Proteomes" id="UP000649617">
    <property type="component" value="Unassembled WGS sequence"/>
</dbReference>
<reference evidence="1" key="1">
    <citation type="submission" date="2021-02" db="EMBL/GenBank/DDBJ databases">
        <authorList>
            <person name="Dougan E. K."/>
            <person name="Rhodes N."/>
            <person name="Thang M."/>
            <person name="Chan C."/>
        </authorList>
    </citation>
    <scope>NUCLEOTIDE SEQUENCE</scope>
</reference>
<sequence length="52" mass="6312">VSALQFLRVHKVFREMVEHIILQPQLWSSDSLKEFYQKKKQTQIRQEPCVLQ</sequence>
<protein>
    <submittedName>
        <fullName evidence="1">Uncharacterized protein</fullName>
    </submittedName>
</protein>
<organism evidence="1 2">
    <name type="scientific">Symbiodinium pilosum</name>
    <name type="common">Dinoflagellate</name>
    <dbReference type="NCBI Taxonomy" id="2952"/>
    <lineage>
        <taxon>Eukaryota</taxon>
        <taxon>Sar</taxon>
        <taxon>Alveolata</taxon>
        <taxon>Dinophyceae</taxon>
        <taxon>Suessiales</taxon>
        <taxon>Symbiodiniaceae</taxon>
        <taxon>Symbiodinium</taxon>
    </lineage>
</organism>
<dbReference type="OrthoDB" id="299781at2759"/>
<comment type="caution">
    <text evidence="1">The sequence shown here is derived from an EMBL/GenBank/DDBJ whole genome shotgun (WGS) entry which is preliminary data.</text>
</comment>
<evidence type="ECO:0000313" key="1">
    <source>
        <dbReference type="EMBL" id="CAE7414504.1"/>
    </source>
</evidence>
<accession>A0A812R0D3</accession>
<evidence type="ECO:0000313" key="2">
    <source>
        <dbReference type="Proteomes" id="UP000649617"/>
    </source>
</evidence>
<name>A0A812R0D3_SYMPI</name>
<dbReference type="EMBL" id="CAJNIZ010018702">
    <property type="protein sequence ID" value="CAE7414504.1"/>
    <property type="molecule type" value="Genomic_DNA"/>
</dbReference>
<keyword evidence="2" id="KW-1185">Reference proteome</keyword>
<gene>
    <name evidence="1" type="ORF">SPIL2461_LOCUS10221</name>
</gene>